<dbReference type="RefSeq" id="WP_010965271.1">
    <property type="nucleotide sequence ID" value="NC_003030.1"/>
</dbReference>
<evidence type="ECO:0000313" key="2">
    <source>
        <dbReference type="Proteomes" id="UP000000814"/>
    </source>
</evidence>
<evidence type="ECO:0000313" key="1">
    <source>
        <dbReference type="EMBL" id="AAK79930.1"/>
    </source>
</evidence>
<name>Q97HP0_CLOAB</name>
<dbReference type="PIR" id="G97142">
    <property type="entry name" value="G97142"/>
</dbReference>
<gene>
    <name evidence="1" type="ordered locus">CA_C1970</name>
</gene>
<dbReference type="EMBL" id="AE001437">
    <property type="protein sequence ID" value="AAK79930.1"/>
    <property type="molecule type" value="Genomic_DNA"/>
</dbReference>
<organism evidence="1 2">
    <name type="scientific">Clostridium acetobutylicum (strain ATCC 824 / DSM 792 / JCM 1419 / IAM 19013 / LMG 5710 / NBRC 13948 / NRRL B-527 / VKM B-1787 / 2291 / W)</name>
    <dbReference type="NCBI Taxonomy" id="272562"/>
    <lineage>
        <taxon>Bacteria</taxon>
        <taxon>Bacillati</taxon>
        <taxon>Bacillota</taxon>
        <taxon>Clostridia</taxon>
        <taxon>Eubacteriales</taxon>
        <taxon>Clostridiaceae</taxon>
        <taxon>Clostridium</taxon>
    </lineage>
</organism>
<dbReference type="OrthoDB" id="1924002at2"/>
<reference evidence="1 2" key="1">
    <citation type="journal article" date="2001" name="J. Bacteriol.">
        <title>Genome sequence and comparative analysis of the solvent-producing bacterium Clostridium acetobutylicum.</title>
        <authorList>
            <person name="Nolling J."/>
            <person name="Breton G."/>
            <person name="Omelchenko M.V."/>
            <person name="Makarova K.S."/>
            <person name="Zeng Q."/>
            <person name="Gibson R."/>
            <person name="Lee H.M."/>
            <person name="Dubois J."/>
            <person name="Qiu D."/>
            <person name="Hitti J."/>
            <person name="Wolf Y.I."/>
            <person name="Tatusov R.L."/>
            <person name="Sabathe F."/>
            <person name="Doucette-Stamm L."/>
            <person name="Soucaille P."/>
            <person name="Daly M.J."/>
            <person name="Bennett G.N."/>
            <person name="Koonin E.V."/>
            <person name="Smith D.R."/>
        </authorList>
    </citation>
    <scope>NUCLEOTIDE SEQUENCE [LARGE SCALE GENOMIC DNA]</scope>
    <source>
        <strain evidence="2">ATCC 824 / DSM 792 / JCM 1419 / LMG 5710 / VKM B-1787</strain>
    </source>
</reference>
<dbReference type="KEGG" id="cac:CA_C1970"/>
<dbReference type="AlphaFoldDB" id="Q97HP0"/>
<protein>
    <submittedName>
        <fullName evidence="1">Uncharacterized protein</fullName>
    </submittedName>
</protein>
<keyword evidence="2" id="KW-1185">Reference proteome</keyword>
<dbReference type="GeneID" id="44998459"/>
<dbReference type="PATRIC" id="fig|272562.8.peg.2177"/>
<dbReference type="HOGENOM" id="CLU_2697977_0_0_9"/>
<sequence length="73" mass="8534">MAKNFYSNFKIKSIMPKVGDVIIKDCGEIKDNFVIAKEYENYFLAISARLGFKECFTKASFFTCELKVKYELR</sequence>
<dbReference type="STRING" id="272562.CA_C1970"/>
<dbReference type="Proteomes" id="UP000000814">
    <property type="component" value="Chromosome"/>
</dbReference>
<accession>Q97HP0</accession>
<proteinExistence type="predicted"/>